<organism>
    <name type="scientific">Pediculus humanus subsp. corporis</name>
    <name type="common">Body louse</name>
    <dbReference type="NCBI Taxonomy" id="121224"/>
    <lineage>
        <taxon>Eukaryota</taxon>
        <taxon>Metazoa</taxon>
        <taxon>Ecdysozoa</taxon>
        <taxon>Arthropoda</taxon>
        <taxon>Hexapoda</taxon>
        <taxon>Insecta</taxon>
        <taxon>Pterygota</taxon>
        <taxon>Neoptera</taxon>
        <taxon>Paraneoptera</taxon>
        <taxon>Psocodea</taxon>
        <taxon>Troctomorpha</taxon>
        <taxon>Phthiraptera</taxon>
        <taxon>Anoplura</taxon>
        <taxon>Pediculidae</taxon>
        <taxon>Pediculus</taxon>
    </lineage>
</organism>
<evidence type="ECO:0000313" key="4">
    <source>
        <dbReference type="Proteomes" id="UP000009046"/>
    </source>
</evidence>
<reference evidence="3" key="3">
    <citation type="submission" date="2021-02" db="UniProtKB">
        <authorList>
            <consortium name="EnsemblMetazoa"/>
        </authorList>
    </citation>
    <scope>IDENTIFICATION</scope>
    <source>
        <strain evidence="3">USDA</strain>
    </source>
</reference>
<dbReference type="Proteomes" id="UP000009046">
    <property type="component" value="Unassembled WGS sequence"/>
</dbReference>
<dbReference type="AlphaFoldDB" id="E0VIQ6"/>
<dbReference type="InParanoid" id="E0VIQ6"/>
<dbReference type="OrthoDB" id="269822at2759"/>
<reference evidence="2" key="2">
    <citation type="submission" date="2007-04" db="EMBL/GenBank/DDBJ databases">
        <title>The genome of the human body louse.</title>
        <authorList>
            <consortium name="The Human Body Louse Genome Consortium"/>
            <person name="Kirkness E."/>
            <person name="Walenz B."/>
            <person name="Hass B."/>
            <person name="Bruggner R."/>
            <person name="Strausberg R."/>
        </authorList>
    </citation>
    <scope>NUCLEOTIDE SEQUENCE</scope>
    <source>
        <strain evidence="2">USDA</strain>
    </source>
</reference>
<dbReference type="RefSeq" id="XP_002426000.1">
    <property type="nucleotide sequence ID" value="XM_002425955.1"/>
</dbReference>
<sequence length="57" mass="6995">MDERRMAKMKQNKEVEKLKARHDKELEALTKDLQNVLDMYKNEEIEFKLAPKFEFYC</sequence>
<dbReference type="STRING" id="121224.E0VIQ6"/>
<dbReference type="EnsemblMetazoa" id="PHUM231280-RA">
    <property type="protein sequence ID" value="PHUM231280-PA"/>
    <property type="gene ID" value="PHUM231280"/>
</dbReference>
<dbReference type="SUPFAM" id="SSF69989">
    <property type="entry name" value="C-terminal domain of PLC-beta"/>
    <property type="match status" value="1"/>
</dbReference>
<evidence type="ECO:0000313" key="2">
    <source>
        <dbReference type="EMBL" id="EEB13262.1"/>
    </source>
</evidence>
<dbReference type="GeneID" id="8230051"/>
<proteinExistence type="predicted"/>
<accession>E0VIQ6</accession>
<keyword evidence="1" id="KW-0175">Coiled coil</keyword>
<keyword evidence="4" id="KW-1185">Reference proteome</keyword>
<dbReference type="VEuPathDB" id="VectorBase:PHUM231280"/>
<dbReference type="CTD" id="8230051"/>
<dbReference type="EMBL" id="AAZO01002684">
    <property type="status" value="NOT_ANNOTATED_CDS"/>
    <property type="molecule type" value="Genomic_DNA"/>
</dbReference>
<dbReference type="KEGG" id="phu:Phum_PHUM231280"/>
<dbReference type="EMBL" id="DS235201">
    <property type="protein sequence ID" value="EEB13262.1"/>
    <property type="molecule type" value="Genomic_DNA"/>
</dbReference>
<name>E0VIQ6_PEDHC</name>
<evidence type="ECO:0000313" key="3">
    <source>
        <dbReference type="EnsemblMetazoa" id="PHUM231280-PA"/>
    </source>
</evidence>
<gene>
    <name evidence="3" type="primary">8230051</name>
    <name evidence="2" type="ORF">Phum_PHUM231280</name>
</gene>
<protein>
    <submittedName>
        <fullName evidence="2 3">Uncharacterized protein</fullName>
    </submittedName>
</protein>
<reference evidence="2" key="1">
    <citation type="submission" date="2007-04" db="EMBL/GenBank/DDBJ databases">
        <title>Annotation of Pediculus humanus corporis strain USDA.</title>
        <authorList>
            <person name="Kirkness E."/>
            <person name="Hannick L."/>
            <person name="Hass B."/>
            <person name="Bruggner R."/>
            <person name="Lawson D."/>
            <person name="Bidwell S."/>
            <person name="Joardar V."/>
            <person name="Caler E."/>
            <person name="Walenz B."/>
            <person name="Inman J."/>
            <person name="Schobel S."/>
            <person name="Galinsky K."/>
            <person name="Amedeo P."/>
            <person name="Strausberg R."/>
        </authorList>
    </citation>
    <scope>NUCLEOTIDE SEQUENCE</scope>
    <source>
        <strain evidence="2">USDA</strain>
    </source>
</reference>
<dbReference type="HOGENOM" id="CLU_2998863_0_0_1"/>
<evidence type="ECO:0000256" key="1">
    <source>
        <dbReference type="SAM" id="Coils"/>
    </source>
</evidence>
<feature type="coiled-coil region" evidence="1">
    <location>
        <begin position="8"/>
        <end position="46"/>
    </location>
</feature>